<dbReference type="InterPro" id="IPR035979">
    <property type="entry name" value="RBD_domain_sf"/>
</dbReference>
<feature type="domain" description="RRM" evidence="3">
    <location>
        <begin position="16"/>
        <end position="91"/>
    </location>
</feature>
<proteinExistence type="predicted"/>
<dbReference type="CDD" id="cd00590">
    <property type="entry name" value="RRM_SF"/>
    <property type="match status" value="3"/>
</dbReference>
<dbReference type="InterPro" id="IPR000504">
    <property type="entry name" value="RRM_dom"/>
</dbReference>
<evidence type="ECO:0000256" key="2">
    <source>
        <dbReference type="PROSITE-ProRule" id="PRU00176"/>
    </source>
</evidence>
<organism evidence="4 5">
    <name type="scientific">Cristinia sonorae</name>
    <dbReference type="NCBI Taxonomy" id="1940300"/>
    <lineage>
        <taxon>Eukaryota</taxon>
        <taxon>Fungi</taxon>
        <taxon>Dikarya</taxon>
        <taxon>Basidiomycota</taxon>
        <taxon>Agaricomycotina</taxon>
        <taxon>Agaricomycetes</taxon>
        <taxon>Agaricomycetidae</taxon>
        <taxon>Agaricales</taxon>
        <taxon>Pleurotineae</taxon>
        <taxon>Stephanosporaceae</taxon>
        <taxon>Cristinia</taxon>
    </lineage>
</organism>
<evidence type="ECO:0000259" key="3">
    <source>
        <dbReference type="PROSITE" id="PS50102"/>
    </source>
</evidence>
<dbReference type="EMBL" id="JAEVFJ010000046">
    <property type="protein sequence ID" value="KAH8084335.1"/>
    <property type="molecule type" value="Genomic_DNA"/>
</dbReference>
<dbReference type="GO" id="GO:0005634">
    <property type="term" value="C:nucleus"/>
    <property type="evidence" value="ECO:0007669"/>
    <property type="project" value="TreeGrafter"/>
</dbReference>
<dbReference type="OrthoDB" id="6159137at2759"/>
<gene>
    <name evidence="4" type="ORF">BXZ70DRAFT_957746</name>
</gene>
<protein>
    <recommendedName>
        <fullName evidence="3">RRM domain-containing protein</fullName>
    </recommendedName>
</protein>
<dbReference type="Gene3D" id="3.30.70.330">
    <property type="match status" value="3"/>
</dbReference>
<dbReference type="AlphaFoldDB" id="A0A8K0XLC5"/>
<comment type="caution">
    <text evidence="4">The sequence shown here is derived from an EMBL/GenBank/DDBJ whole genome shotgun (WGS) entry which is preliminary data.</text>
</comment>
<accession>A0A8K0XLC5</accession>
<keyword evidence="1 2" id="KW-0694">RNA-binding</keyword>
<feature type="domain" description="RRM" evidence="3">
    <location>
        <begin position="108"/>
        <end position="185"/>
    </location>
</feature>
<feature type="domain" description="RRM" evidence="3">
    <location>
        <begin position="255"/>
        <end position="334"/>
    </location>
</feature>
<keyword evidence="5" id="KW-1185">Reference proteome</keyword>
<dbReference type="InterPro" id="IPR012677">
    <property type="entry name" value="Nucleotide-bd_a/b_plait_sf"/>
</dbReference>
<dbReference type="InterPro" id="IPR050502">
    <property type="entry name" value="Euk_RNA-bind_prot"/>
</dbReference>
<dbReference type="PANTHER" id="PTHR48025">
    <property type="entry name" value="OS02G0815200 PROTEIN"/>
    <property type="match status" value="1"/>
</dbReference>
<dbReference type="Proteomes" id="UP000813824">
    <property type="component" value="Unassembled WGS sequence"/>
</dbReference>
<dbReference type="SMART" id="SM00360">
    <property type="entry name" value="RRM"/>
    <property type="match status" value="3"/>
</dbReference>
<evidence type="ECO:0000313" key="5">
    <source>
        <dbReference type="Proteomes" id="UP000813824"/>
    </source>
</evidence>
<name>A0A8K0XLC5_9AGAR</name>
<evidence type="ECO:0000256" key="1">
    <source>
        <dbReference type="ARBA" id="ARBA00022884"/>
    </source>
</evidence>
<reference evidence="4" key="1">
    <citation type="journal article" date="2021" name="New Phytol.">
        <title>Evolutionary innovations through gain and loss of genes in the ectomycorrhizal Boletales.</title>
        <authorList>
            <person name="Wu G."/>
            <person name="Miyauchi S."/>
            <person name="Morin E."/>
            <person name="Kuo A."/>
            <person name="Drula E."/>
            <person name="Varga T."/>
            <person name="Kohler A."/>
            <person name="Feng B."/>
            <person name="Cao Y."/>
            <person name="Lipzen A."/>
            <person name="Daum C."/>
            <person name="Hundley H."/>
            <person name="Pangilinan J."/>
            <person name="Johnson J."/>
            <person name="Barry K."/>
            <person name="LaButti K."/>
            <person name="Ng V."/>
            <person name="Ahrendt S."/>
            <person name="Min B."/>
            <person name="Choi I.G."/>
            <person name="Park H."/>
            <person name="Plett J.M."/>
            <person name="Magnuson J."/>
            <person name="Spatafora J.W."/>
            <person name="Nagy L.G."/>
            <person name="Henrissat B."/>
            <person name="Grigoriev I.V."/>
            <person name="Yang Z.L."/>
            <person name="Xu J."/>
            <person name="Martin F.M."/>
        </authorList>
    </citation>
    <scope>NUCLEOTIDE SEQUENCE</scope>
    <source>
        <strain evidence="4">KKN 215</strain>
    </source>
</reference>
<evidence type="ECO:0000313" key="4">
    <source>
        <dbReference type="EMBL" id="KAH8084335.1"/>
    </source>
</evidence>
<sequence>MSASVTPVFKFNHEGYSVKVENIAQTVNQQDIVDLFSGLIGEVSKCTRFLGEGNRRFLELTFPSQDAAKKALCMTGYNVAGIPLSVSASQPPESHRVHKRGGANDTRRNLYVLGLPFDLTKSEFAEIFSRFGEVSHAVILATVDNASRRRGFVVMGTHQEAKAAMAGLSRKEIKGHVIDVSWAVVQRSQGFLDGGDRTVALSNASPSSSPTPASFEVEPFVPLASRSPAPSVATPTVGSQTPPIVTTSDSLVSAAALLVTNLPAALFSSDADLRPLFCPYGDVKSIKRLNTSTTDGNISVIVEYRSSDQAREACETLQGQVYANQPLSVNFLTPAPTPRPVVLDQWSATIAEVKARLNPNATPFSMQPKYGQDTASQYPLYDKDHGFNAFESSLGSKFLSGHVDNPYQPTAPMMPRPVSYNSLCPPANYVRPNSAPGSWTEQPRLPRPAQWACSSQDLPSLASASMLSTYST</sequence>
<dbReference type="GO" id="GO:0003729">
    <property type="term" value="F:mRNA binding"/>
    <property type="evidence" value="ECO:0007669"/>
    <property type="project" value="TreeGrafter"/>
</dbReference>
<dbReference type="PANTHER" id="PTHR48025:SF1">
    <property type="entry name" value="RRM DOMAIN-CONTAINING PROTEIN"/>
    <property type="match status" value="1"/>
</dbReference>
<dbReference type="SUPFAM" id="SSF54928">
    <property type="entry name" value="RNA-binding domain, RBD"/>
    <property type="match status" value="2"/>
</dbReference>
<dbReference type="PROSITE" id="PS50102">
    <property type="entry name" value="RRM"/>
    <property type="match status" value="3"/>
</dbReference>
<dbReference type="Pfam" id="PF00076">
    <property type="entry name" value="RRM_1"/>
    <property type="match status" value="3"/>
</dbReference>